<dbReference type="SUPFAM" id="SSF53790">
    <property type="entry name" value="Tetrapyrrole methylase"/>
    <property type="match status" value="1"/>
</dbReference>
<keyword evidence="4 9" id="KW-0489">Methyltransferase</keyword>
<dbReference type="InterPro" id="IPR035996">
    <property type="entry name" value="4pyrrol_Methylase_sf"/>
</dbReference>
<sequence>MKGRLFGVGVGPGDPELLTLKALRVLQQVDVIAYFTRKGKLGHARAIVGPHLSGFHHEEPLVYPLTTEISARDPRYAAALDAFYTQSEARLRTHLEAGRSVAILSEGDPLFFGSYMHLHVRLHDDYETQVIPGITAMSASWAAMKRPFCQGQEVVSVLPGTLADEQLARHLERSDAIVIMKVGRHLARIRQLLDRLQLIDDAQYIEYCGQPSERCVPLSQLAPDDAAPYLSLILVPGARALSAAGTVANEVTG</sequence>
<dbReference type="Proteomes" id="UP000267342">
    <property type="component" value="Chromosome"/>
</dbReference>
<dbReference type="GO" id="GO:0030788">
    <property type="term" value="F:precorrin-2 C20-methyltransferase activity"/>
    <property type="evidence" value="ECO:0007669"/>
    <property type="project" value="InterPro"/>
</dbReference>
<dbReference type="InterPro" id="IPR006364">
    <property type="entry name" value="CobI/CbiL/CobIJ_dom"/>
</dbReference>
<evidence type="ECO:0000256" key="2">
    <source>
        <dbReference type="ARBA" id="ARBA00005879"/>
    </source>
</evidence>
<keyword evidence="3" id="KW-0169">Cobalamin biosynthesis</keyword>
<dbReference type="Gene3D" id="3.30.950.10">
    <property type="entry name" value="Methyltransferase, Cobalt-precorrin-4 Transmethylase, Domain 2"/>
    <property type="match status" value="1"/>
</dbReference>
<dbReference type="AlphaFoldDB" id="A0A348HDC7"/>
<keyword evidence="10" id="KW-1185">Reference proteome</keyword>
<dbReference type="GO" id="GO:0009236">
    <property type="term" value="P:cobalamin biosynthetic process"/>
    <property type="evidence" value="ECO:0007669"/>
    <property type="project" value="UniProtKB-UniRule"/>
</dbReference>
<gene>
    <name evidence="9" type="ORF">ZBT109_0853</name>
</gene>
<evidence type="ECO:0000256" key="7">
    <source>
        <dbReference type="PIRNR" id="PIRNR036427"/>
    </source>
</evidence>
<accession>A0A348HDC7</accession>
<evidence type="ECO:0000313" key="10">
    <source>
        <dbReference type="Proteomes" id="UP000267342"/>
    </source>
</evidence>
<name>A0A348HDC7_9GAMM</name>
<dbReference type="KEGG" id="zpl:ZBT109_0853"/>
<keyword evidence="6" id="KW-0949">S-adenosyl-L-methionine</keyword>
<dbReference type="Pfam" id="PF00590">
    <property type="entry name" value="TP_methylase"/>
    <property type="match status" value="1"/>
</dbReference>
<protein>
    <submittedName>
        <fullName evidence="9">Precorrin-2 methylase</fullName>
    </submittedName>
</protein>
<dbReference type="NCBIfam" id="TIGR01467">
    <property type="entry name" value="cobI_cbiL"/>
    <property type="match status" value="1"/>
</dbReference>
<comment type="pathway">
    <text evidence="1">Cofactor biosynthesis; adenosylcobalamin biosynthesis.</text>
</comment>
<evidence type="ECO:0000256" key="6">
    <source>
        <dbReference type="ARBA" id="ARBA00022691"/>
    </source>
</evidence>
<dbReference type="OrthoDB" id="9804789at2"/>
<dbReference type="InterPro" id="IPR014777">
    <property type="entry name" value="4pyrrole_Mease_sub1"/>
</dbReference>
<evidence type="ECO:0000313" key="9">
    <source>
        <dbReference type="EMBL" id="BBG29629.1"/>
    </source>
</evidence>
<evidence type="ECO:0000256" key="4">
    <source>
        <dbReference type="ARBA" id="ARBA00022603"/>
    </source>
</evidence>
<dbReference type="UniPathway" id="UPA00148"/>
<dbReference type="STRING" id="1123510.GCA_000620025_01615"/>
<dbReference type="InterPro" id="IPR012382">
    <property type="entry name" value="CobI/CbiL"/>
</dbReference>
<proteinExistence type="inferred from homology"/>
<dbReference type="Gene3D" id="3.40.1010.10">
    <property type="entry name" value="Cobalt-precorrin-4 Transmethylase, Domain 1"/>
    <property type="match status" value="1"/>
</dbReference>
<dbReference type="PANTHER" id="PTHR43467">
    <property type="entry name" value="COBALT-PRECORRIN-2 C(20)-METHYLTRANSFERASE"/>
    <property type="match status" value="1"/>
</dbReference>
<dbReference type="PANTHER" id="PTHR43467:SF2">
    <property type="entry name" value="COBALT-PRECORRIN-2 C(20)-METHYLTRANSFERASE"/>
    <property type="match status" value="1"/>
</dbReference>
<feature type="domain" description="Tetrapyrrole methylase" evidence="8">
    <location>
        <begin position="4"/>
        <end position="217"/>
    </location>
</feature>
<keyword evidence="5" id="KW-0808">Transferase</keyword>
<dbReference type="NCBIfam" id="NF004647">
    <property type="entry name" value="PRK05990.1"/>
    <property type="match status" value="1"/>
</dbReference>
<dbReference type="RefSeq" id="WP_051524232.1">
    <property type="nucleotide sequence ID" value="NZ_AP018933.1"/>
</dbReference>
<dbReference type="InterPro" id="IPR000878">
    <property type="entry name" value="4pyrrol_Mease"/>
</dbReference>
<dbReference type="EMBL" id="AP018933">
    <property type="protein sequence ID" value="BBG29629.1"/>
    <property type="molecule type" value="Genomic_DNA"/>
</dbReference>
<dbReference type="InterPro" id="IPR014776">
    <property type="entry name" value="4pyrrole_Mease_sub2"/>
</dbReference>
<dbReference type="CDD" id="cd11645">
    <property type="entry name" value="Precorrin_2_C20_MT"/>
    <property type="match status" value="1"/>
</dbReference>
<evidence type="ECO:0000256" key="3">
    <source>
        <dbReference type="ARBA" id="ARBA00022573"/>
    </source>
</evidence>
<comment type="similarity">
    <text evidence="2 7">Belongs to the precorrin methyltransferase family.</text>
</comment>
<evidence type="ECO:0000256" key="1">
    <source>
        <dbReference type="ARBA" id="ARBA00004953"/>
    </source>
</evidence>
<dbReference type="PIRSF" id="PIRSF036427">
    <property type="entry name" value="Precrrn-2_mtase"/>
    <property type="match status" value="1"/>
</dbReference>
<evidence type="ECO:0000259" key="8">
    <source>
        <dbReference type="Pfam" id="PF00590"/>
    </source>
</evidence>
<evidence type="ECO:0000256" key="5">
    <source>
        <dbReference type="ARBA" id="ARBA00022679"/>
    </source>
</evidence>
<organism evidence="9 10">
    <name type="scientific">Zymobacter palmae</name>
    <dbReference type="NCBI Taxonomy" id="33074"/>
    <lineage>
        <taxon>Bacteria</taxon>
        <taxon>Pseudomonadati</taxon>
        <taxon>Pseudomonadota</taxon>
        <taxon>Gammaproteobacteria</taxon>
        <taxon>Oceanospirillales</taxon>
        <taxon>Halomonadaceae</taxon>
        <taxon>Zymobacter group</taxon>
        <taxon>Zymobacter</taxon>
    </lineage>
</organism>
<dbReference type="GO" id="GO:0032259">
    <property type="term" value="P:methylation"/>
    <property type="evidence" value="ECO:0007669"/>
    <property type="project" value="UniProtKB-KW"/>
</dbReference>
<reference evidence="9 10" key="1">
    <citation type="submission" date="2018-09" db="EMBL/GenBank/DDBJ databases">
        <title>Zymobacter palmae IAM14233 (=T109) whole genome analysis.</title>
        <authorList>
            <person name="Yanase H."/>
        </authorList>
    </citation>
    <scope>NUCLEOTIDE SEQUENCE [LARGE SCALE GENOMIC DNA]</scope>
    <source>
        <strain evidence="9 10">IAM14233</strain>
    </source>
</reference>